<keyword evidence="4" id="KW-0963">Cytoplasm</keyword>
<proteinExistence type="inferred from homology"/>
<evidence type="ECO:0000256" key="7">
    <source>
        <dbReference type="ARBA" id="ARBA00022723"/>
    </source>
</evidence>
<evidence type="ECO:0000256" key="11">
    <source>
        <dbReference type="RuleBase" id="RU004326"/>
    </source>
</evidence>
<dbReference type="Pfam" id="PF02879">
    <property type="entry name" value="PGM_PMM_II"/>
    <property type="match status" value="1"/>
</dbReference>
<dbReference type="GO" id="GO:0005634">
    <property type="term" value="C:nucleus"/>
    <property type="evidence" value="ECO:0007669"/>
    <property type="project" value="TreeGrafter"/>
</dbReference>
<evidence type="ECO:0000256" key="8">
    <source>
        <dbReference type="ARBA" id="ARBA00022842"/>
    </source>
</evidence>
<protein>
    <submittedName>
        <fullName evidence="15">Phosphoglucomutase 1</fullName>
    </submittedName>
</protein>
<dbReference type="GO" id="GO:0006166">
    <property type="term" value="P:purine ribonucleoside salvage"/>
    <property type="evidence" value="ECO:0007669"/>
    <property type="project" value="TreeGrafter"/>
</dbReference>
<dbReference type="GO" id="GO:0006006">
    <property type="term" value="P:glucose metabolic process"/>
    <property type="evidence" value="ECO:0007669"/>
    <property type="project" value="UniProtKB-KW"/>
</dbReference>
<evidence type="ECO:0000256" key="10">
    <source>
        <dbReference type="ARBA" id="ARBA00023277"/>
    </source>
</evidence>
<feature type="domain" description="Alpha-D-phosphohexomutase alpha/beta/alpha" evidence="13">
    <location>
        <begin position="212"/>
        <end position="314"/>
    </location>
</feature>
<dbReference type="PANTHER" id="PTHR45745:SF1">
    <property type="entry name" value="PHOSPHOGLUCOMUTASE 2B-RELATED"/>
    <property type="match status" value="1"/>
</dbReference>
<dbReference type="InterPro" id="IPR016066">
    <property type="entry name" value="A-D-PHexomutase_CS"/>
</dbReference>
<evidence type="ECO:0000259" key="14">
    <source>
        <dbReference type="Pfam" id="PF02880"/>
    </source>
</evidence>
<dbReference type="InterPro" id="IPR005845">
    <property type="entry name" value="A-D-PHexomutase_a/b/a-II"/>
</dbReference>
<dbReference type="GO" id="GO:0008973">
    <property type="term" value="F:phosphopentomutase activity"/>
    <property type="evidence" value="ECO:0007669"/>
    <property type="project" value="TreeGrafter"/>
</dbReference>
<keyword evidence="5" id="KW-0313">Glucose metabolism</keyword>
<dbReference type="OrthoDB" id="8300170at2759"/>
<dbReference type="PROSITE" id="PS00710">
    <property type="entry name" value="PGM_PMM"/>
    <property type="match status" value="1"/>
</dbReference>
<evidence type="ECO:0000256" key="3">
    <source>
        <dbReference type="ARBA" id="ARBA00010231"/>
    </source>
</evidence>
<organism evidence="15 16">
    <name type="scientific">Crepidotus variabilis</name>
    <dbReference type="NCBI Taxonomy" id="179855"/>
    <lineage>
        <taxon>Eukaryota</taxon>
        <taxon>Fungi</taxon>
        <taxon>Dikarya</taxon>
        <taxon>Basidiomycota</taxon>
        <taxon>Agaricomycotina</taxon>
        <taxon>Agaricomycetes</taxon>
        <taxon>Agaricomycetidae</taxon>
        <taxon>Agaricales</taxon>
        <taxon>Agaricineae</taxon>
        <taxon>Crepidotaceae</taxon>
        <taxon>Crepidotus</taxon>
    </lineage>
</organism>
<evidence type="ECO:0000256" key="5">
    <source>
        <dbReference type="ARBA" id="ARBA00022526"/>
    </source>
</evidence>
<comment type="similarity">
    <text evidence="3 11">Belongs to the phosphohexose mutase family.</text>
</comment>
<evidence type="ECO:0000256" key="1">
    <source>
        <dbReference type="ARBA" id="ARBA00001946"/>
    </source>
</evidence>
<feature type="domain" description="Alpha-D-phosphohexomutase alpha/beta/alpha" evidence="14">
    <location>
        <begin position="326"/>
        <end position="451"/>
    </location>
</feature>
<reference evidence="15" key="1">
    <citation type="submission" date="2020-11" db="EMBL/GenBank/DDBJ databases">
        <authorList>
            <consortium name="DOE Joint Genome Institute"/>
            <person name="Ahrendt S."/>
            <person name="Riley R."/>
            <person name="Andreopoulos W."/>
            <person name="Labutti K."/>
            <person name="Pangilinan J."/>
            <person name="Ruiz-Duenas F.J."/>
            <person name="Barrasa J.M."/>
            <person name="Sanchez-Garcia M."/>
            <person name="Camarero S."/>
            <person name="Miyauchi S."/>
            <person name="Serrano A."/>
            <person name="Linde D."/>
            <person name="Babiker R."/>
            <person name="Drula E."/>
            <person name="Ayuso-Fernandez I."/>
            <person name="Pacheco R."/>
            <person name="Padilla G."/>
            <person name="Ferreira P."/>
            <person name="Barriuso J."/>
            <person name="Kellner H."/>
            <person name="Castanera R."/>
            <person name="Alfaro M."/>
            <person name="Ramirez L."/>
            <person name="Pisabarro A.G."/>
            <person name="Kuo A."/>
            <person name="Tritt A."/>
            <person name="Lipzen A."/>
            <person name="He G."/>
            <person name="Yan M."/>
            <person name="Ng V."/>
            <person name="Cullen D."/>
            <person name="Martin F."/>
            <person name="Rosso M.-N."/>
            <person name="Henrissat B."/>
            <person name="Hibbett D."/>
            <person name="Martinez A.T."/>
            <person name="Grigoriev I.V."/>
        </authorList>
    </citation>
    <scope>NUCLEOTIDE SEQUENCE</scope>
    <source>
        <strain evidence="15">CBS 506.95</strain>
    </source>
</reference>
<keyword evidence="16" id="KW-1185">Reference proteome</keyword>
<dbReference type="GO" id="GO:0000287">
    <property type="term" value="F:magnesium ion binding"/>
    <property type="evidence" value="ECO:0007669"/>
    <property type="project" value="InterPro"/>
</dbReference>
<evidence type="ECO:0000256" key="4">
    <source>
        <dbReference type="ARBA" id="ARBA00022490"/>
    </source>
</evidence>
<dbReference type="InterPro" id="IPR036900">
    <property type="entry name" value="A-D-PHexomutase_C_sf"/>
</dbReference>
<gene>
    <name evidence="15" type="ORF">CPB83DRAFT_950998</name>
</gene>
<dbReference type="GO" id="GO:0005737">
    <property type="term" value="C:cytoplasm"/>
    <property type="evidence" value="ECO:0007669"/>
    <property type="project" value="UniProtKB-SubCell"/>
</dbReference>
<keyword evidence="10" id="KW-0119">Carbohydrate metabolism</keyword>
<keyword evidence="9" id="KW-0413">Isomerase</keyword>
<dbReference type="FunFam" id="3.40.120.10:FF:000035">
    <property type="entry name" value="Pgm3p"/>
    <property type="match status" value="1"/>
</dbReference>
<evidence type="ECO:0000259" key="12">
    <source>
        <dbReference type="Pfam" id="PF02878"/>
    </source>
</evidence>
<evidence type="ECO:0000313" key="15">
    <source>
        <dbReference type="EMBL" id="KAF9532444.1"/>
    </source>
</evidence>
<evidence type="ECO:0000256" key="2">
    <source>
        <dbReference type="ARBA" id="ARBA00004496"/>
    </source>
</evidence>
<evidence type="ECO:0000259" key="13">
    <source>
        <dbReference type="Pfam" id="PF02879"/>
    </source>
</evidence>
<keyword evidence="7 11" id="KW-0479">Metal-binding</keyword>
<dbReference type="InterPro" id="IPR016055">
    <property type="entry name" value="A-D-PHexomutase_a/b/a-I/II/III"/>
</dbReference>
<dbReference type="CDD" id="cd05799">
    <property type="entry name" value="PGM2"/>
    <property type="match status" value="1"/>
</dbReference>
<feature type="domain" description="Alpha-D-phosphohexomutase alpha/beta/alpha" evidence="12">
    <location>
        <begin position="48"/>
        <end position="184"/>
    </location>
</feature>
<dbReference type="AlphaFoldDB" id="A0A9P6JU38"/>
<dbReference type="PANTHER" id="PTHR45745">
    <property type="entry name" value="PHOSPHOMANNOMUTASE 45A"/>
    <property type="match status" value="1"/>
</dbReference>
<accession>A0A9P6JU38</accession>
<comment type="caution">
    <text evidence="15">The sequence shown here is derived from an EMBL/GenBank/DDBJ whole genome shotgun (WGS) entry which is preliminary data.</text>
</comment>
<dbReference type="SUPFAM" id="SSF55957">
    <property type="entry name" value="Phosphoglucomutase, C-terminal domain"/>
    <property type="match status" value="1"/>
</dbReference>
<keyword evidence="8 11" id="KW-0460">Magnesium</keyword>
<dbReference type="Gene3D" id="3.40.120.10">
    <property type="entry name" value="Alpha-D-Glucose-1,6-Bisphosphate, subunit A, domain 3"/>
    <property type="match status" value="3"/>
</dbReference>
<evidence type="ECO:0000256" key="6">
    <source>
        <dbReference type="ARBA" id="ARBA00022553"/>
    </source>
</evidence>
<comment type="subcellular location">
    <subcellularLocation>
        <location evidence="2">Cytoplasm</location>
    </subcellularLocation>
</comment>
<dbReference type="EMBL" id="MU157832">
    <property type="protein sequence ID" value="KAF9532444.1"/>
    <property type="molecule type" value="Genomic_DNA"/>
</dbReference>
<sequence length="590" mass="66286">MAPVRSFIEPLVEKWLQLDPNPITRADIKTLWDSGDLEELDRRMSQHIQFGTAGLRGKMEAGWARMNDLIIIQTAQGLAEYVLQNVQHALELGLVVGYDHRHNSKHWAELTAQVFAEKGFKIYFLNGFNHTPMVPFSITEMNAACGVMITASHNPKDDNGFKVYWKNGVQIIAPHDQGIAAMIQMHQVPMFKLKNNQILSSCIDITKSLQADYIQYLKSLIACPEPIQNAITYVNTSMHGVSDAILSRAFESIGYPLYIPVKEQQKPDPTFATVSFPNPEEKGALRMALNIANQVEASYILAQDPDADRFCAAEKLNTGIWKIFTGDQLGIIFASQAISNYLQSGNNTTKAALISSTVSSKMLSHIAKLEGLEYQECLTGFKFIGNTALKLEESGYNVIFGYEEAIGYMFGNKIRDKDGIAATLHFVKLVYDLCKQNKTVSMYLDELYEKYGYFETYNGYFKCDKSTIIEEIFYSIRHQSKSQTYPTSLGGFQIYRIIDLTTGYDSGSPPLFKPTLPLSSGHMIQIMGKQLDSSNTFFLTLRTSGTEPKIKFYLEGSGSKKADISKFLRIVVDDLAENWIQASFYSLELC</sequence>
<evidence type="ECO:0000256" key="9">
    <source>
        <dbReference type="ARBA" id="ARBA00023235"/>
    </source>
</evidence>
<keyword evidence="6" id="KW-0597">Phosphoprotein</keyword>
<dbReference type="Pfam" id="PF02880">
    <property type="entry name" value="PGM_PMM_III"/>
    <property type="match status" value="1"/>
</dbReference>
<dbReference type="Pfam" id="PF02878">
    <property type="entry name" value="PGM_PMM_I"/>
    <property type="match status" value="1"/>
</dbReference>
<dbReference type="InterPro" id="IPR005844">
    <property type="entry name" value="A-D-PHexomutase_a/b/a-I"/>
</dbReference>
<comment type="cofactor">
    <cofactor evidence="1">
        <name>Mg(2+)</name>
        <dbReference type="ChEBI" id="CHEBI:18420"/>
    </cofactor>
</comment>
<name>A0A9P6JU38_9AGAR</name>
<dbReference type="Proteomes" id="UP000807306">
    <property type="component" value="Unassembled WGS sequence"/>
</dbReference>
<dbReference type="SUPFAM" id="SSF53738">
    <property type="entry name" value="Phosphoglucomutase, first 3 domains"/>
    <property type="match status" value="3"/>
</dbReference>
<dbReference type="InterPro" id="IPR005846">
    <property type="entry name" value="A-D-PHexomutase_a/b/a-III"/>
</dbReference>
<evidence type="ECO:0000313" key="16">
    <source>
        <dbReference type="Proteomes" id="UP000807306"/>
    </source>
</evidence>